<sequence>MASAQRGKPVSRDDFNKSLTLINFRLCEEAKNWKGSPNELLNKWIPLEVGDVAEDRDNAKLGGVPDHCLARASMQIMISSFFAGAIPSQYRKSEHFAEQYFKSFFMYSLLTSLPHLITPNIGLIGLPGFNNISEFLDVSVQIKEQDGNQLTWKSGQNGHGFGFVGASIKESRNGLVGECLVAALRYFEGRCEDTTNNEEFQRAMVDLRQRLIDLLQKIKEIRAELEIKPLNVAKIGELKIQNVARALTIHVLQSGMEYREMMKKQEKVPSKKEFEDARPTGFAKESWKLLHEVLDTGDLSKWASKKLDEDKIAKKGETQLALFCLGWPDSPLHTYLCRWMCASLNSVKEVRETAEEMIAKANVDAKEQEIFIHFVEDASRCLGSKSLAPVVGISDIRDRQKRDEALEQAKNQEQQWRIDQETRMTKFIGTATKLLGFLQRLEEEANVGEQPDFLQRQREAHLLAEEEANAGERPDDNPKDGDNEDYIDFVDADEFSCEGDADQMLRRDGQALLADARLQDTTICNKGAKSDVFQLNASYWRRHLFPVIVSLGLILVFPSLRAFYGGIGGTPGNPPVQEPAPKITNELQRVEPTTGQAGVNVGPVETEGGVAAEPTLGAGDLNPGLKASDGTSDGEMERLLGMMLEPERKRFEEDERRRKELAQMW</sequence>
<evidence type="ECO:0000313" key="4">
    <source>
        <dbReference type="Proteomes" id="UP001153069"/>
    </source>
</evidence>
<gene>
    <name evidence="3" type="ORF">SEMRO_632_G178690.1</name>
</gene>
<name>A0A9N8HHF4_9STRA</name>
<feature type="region of interest" description="Disordered" evidence="2">
    <location>
        <begin position="613"/>
        <end position="633"/>
    </location>
</feature>
<keyword evidence="4" id="KW-1185">Reference proteome</keyword>
<dbReference type="EMBL" id="CAICTM010000631">
    <property type="protein sequence ID" value="CAB9514106.1"/>
    <property type="molecule type" value="Genomic_DNA"/>
</dbReference>
<keyword evidence="1" id="KW-0175">Coiled coil</keyword>
<feature type="coiled-coil region" evidence="1">
    <location>
        <begin position="197"/>
        <end position="228"/>
    </location>
</feature>
<evidence type="ECO:0000256" key="1">
    <source>
        <dbReference type="SAM" id="Coils"/>
    </source>
</evidence>
<organism evidence="3 4">
    <name type="scientific">Seminavis robusta</name>
    <dbReference type="NCBI Taxonomy" id="568900"/>
    <lineage>
        <taxon>Eukaryota</taxon>
        <taxon>Sar</taxon>
        <taxon>Stramenopiles</taxon>
        <taxon>Ochrophyta</taxon>
        <taxon>Bacillariophyta</taxon>
        <taxon>Bacillariophyceae</taxon>
        <taxon>Bacillariophycidae</taxon>
        <taxon>Naviculales</taxon>
        <taxon>Naviculaceae</taxon>
        <taxon>Seminavis</taxon>
    </lineage>
</organism>
<comment type="caution">
    <text evidence="3">The sequence shown here is derived from an EMBL/GenBank/DDBJ whole genome shotgun (WGS) entry which is preliminary data.</text>
</comment>
<accession>A0A9N8HHF4</accession>
<protein>
    <submittedName>
        <fullName evidence="3">Uncharacterized protein</fullName>
    </submittedName>
</protein>
<reference evidence="3" key="1">
    <citation type="submission" date="2020-06" db="EMBL/GenBank/DDBJ databases">
        <authorList>
            <consortium name="Plant Systems Biology data submission"/>
        </authorList>
    </citation>
    <scope>NUCLEOTIDE SEQUENCE</scope>
    <source>
        <strain evidence="3">D6</strain>
    </source>
</reference>
<evidence type="ECO:0000313" key="3">
    <source>
        <dbReference type="EMBL" id="CAB9514106.1"/>
    </source>
</evidence>
<dbReference type="Proteomes" id="UP001153069">
    <property type="component" value="Unassembled WGS sequence"/>
</dbReference>
<dbReference type="AlphaFoldDB" id="A0A9N8HHF4"/>
<proteinExistence type="predicted"/>
<evidence type="ECO:0000256" key="2">
    <source>
        <dbReference type="SAM" id="MobiDB-lite"/>
    </source>
</evidence>